<comment type="caution">
    <text evidence="1">The sequence shown here is derived from an EMBL/GenBank/DDBJ whole genome shotgun (WGS) entry which is preliminary data.</text>
</comment>
<dbReference type="AlphaFoldDB" id="A0AAW0V6L8"/>
<keyword evidence="2" id="KW-1185">Reference proteome</keyword>
<name>A0AAW0V6L8_SCYPA</name>
<organism evidence="1 2">
    <name type="scientific">Scylla paramamosain</name>
    <name type="common">Mud crab</name>
    <dbReference type="NCBI Taxonomy" id="85552"/>
    <lineage>
        <taxon>Eukaryota</taxon>
        <taxon>Metazoa</taxon>
        <taxon>Ecdysozoa</taxon>
        <taxon>Arthropoda</taxon>
        <taxon>Crustacea</taxon>
        <taxon>Multicrustacea</taxon>
        <taxon>Malacostraca</taxon>
        <taxon>Eumalacostraca</taxon>
        <taxon>Eucarida</taxon>
        <taxon>Decapoda</taxon>
        <taxon>Pleocyemata</taxon>
        <taxon>Brachyura</taxon>
        <taxon>Eubrachyura</taxon>
        <taxon>Portunoidea</taxon>
        <taxon>Portunidae</taxon>
        <taxon>Portuninae</taxon>
        <taxon>Scylla</taxon>
    </lineage>
</organism>
<gene>
    <name evidence="1" type="ORF">O3P69_007508</name>
</gene>
<dbReference type="EMBL" id="JARAKH010000002">
    <property type="protein sequence ID" value="KAK8407001.1"/>
    <property type="molecule type" value="Genomic_DNA"/>
</dbReference>
<evidence type="ECO:0000313" key="2">
    <source>
        <dbReference type="Proteomes" id="UP001487740"/>
    </source>
</evidence>
<proteinExistence type="predicted"/>
<accession>A0AAW0V6L8</accession>
<evidence type="ECO:0000313" key="1">
    <source>
        <dbReference type="EMBL" id="KAK8407001.1"/>
    </source>
</evidence>
<protein>
    <submittedName>
        <fullName evidence="1">Uncharacterized protein</fullName>
    </submittedName>
</protein>
<dbReference type="Proteomes" id="UP001487740">
    <property type="component" value="Unassembled WGS sequence"/>
</dbReference>
<reference evidence="1 2" key="1">
    <citation type="submission" date="2023-03" db="EMBL/GenBank/DDBJ databases">
        <title>High-quality genome of Scylla paramamosain provides insights in environmental adaptation.</title>
        <authorList>
            <person name="Zhang L."/>
        </authorList>
    </citation>
    <scope>NUCLEOTIDE SEQUENCE [LARGE SCALE GENOMIC DNA]</scope>
    <source>
        <strain evidence="1">LZ_2023a</strain>
        <tissue evidence="1">Muscle</tissue>
    </source>
</reference>
<sequence>MQYVRYWLSINKNVGDVGYRPTYGQGRPRRTVSPDQRWWVWEGDAQAEWHNYPPHQGTLLSHSSCMACLTPPPPRQ</sequence>